<evidence type="ECO:0000313" key="3">
    <source>
        <dbReference type="Proteomes" id="UP000254487"/>
    </source>
</evidence>
<reference evidence="2 3" key="1">
    <citation type="submission" date="2018-06" db="EMBL/GenBank/DDBJ databases">
        <authorList>
            <consortium name="Pathogen Informatics"/>
            <person name="Doyle S."/>
        </authorList>
    </citation>
    <scope>NUCLEOTIDE SEQUENCE [LARGE SCALE GENOMIC DNA]</scope>
    <source>
        <strain evidence="2 3">NCTC10313</strain>
    </source>
</reference>
<dbReference type="AlphaFoldDB" id="A0A377ZG12"/>
<feature type="region of interest" description="Disordered" evidence="1">
    <location>
        <begin position="50"/>
        <end position="71"/>
    </location>
</feature>
<gene>
    <name evidence="2" type="ORF">NCTC10313_02715</name>
</gene>
<proteinExistence type="predicted"/>
<dbReference type="EMBL" id="UGLW01000003">
    <property type="protein sequence ID" value="STU67125.1"/>
    <property type="molecule type" value="Genomic_DNA"/>
</dbReference>
<evidence type="ECO:0000256" key="1">
    <source>
        <dbReference type="SAM" id="MobiDB-lite"/>
    </source>
</evidence>
<protein>
    <submittedName>
        <fullName evidence="2">Uncharacterized protein</fullName>
    </submittedName>
</protein>
<feature type="compositionally biased region" description="Basic and acidic residues" evidence="1">
    <location>
        <begin position="56"/>
        <end position="65"/>
    </location>
</feature>
<evidence type="ECO:0000313" key="2">
    <source>
        <dbReference type="EMBL" id="STU67125.1"/>
    </source>
</evidence>
<dbReference type="Proteomes" id="UP000254487">
    <property type="component" value="Unassembled WGS sequence"/>
</dbReference>
<name>A0A377ZG12_KLEPO</name>
<accession>A0A377ZG12</accession>
<sequence>MTTNLNYPKPVNPDNGCNWLPVILWRMNAGARARSRSVFVAAPRPVPVPGITPKLPKPEKTKSEVTKSVGRHAKTHSGTVIFPAGEKTVRLHETDVAWVASHRETYDKTTGIRRGSAGHCCLKLDSIKPLKKTNQEVSAQQLVALMKGKKLSYQGILSAIKKHHPDAGITLRDLQKRISTMLASNHVGIIRHDDMPVPHFTLTSVDPRYYANSEKTRA</sequence>
<organism evidence="2 3">
    <name type="scientific">Klebsiella pneumoniae subsp. ozaenae</name>
    <dbReference type="NCBI Taxonomy" id="574"/>
    <lineage>
        <taxon>Bacteria</taxon>
        <taxon>Pseudomonadati</taxon>
        <taxon>Pseudomonadota</taxon>
        <taxon>Gammaproteobacteria</taxon>
        <taxon>Enterobacterales</taxon>
        <taxon>Enterobacteriaceae</taxon>
        <taxon>Klebsiella/Raoultella group</taxon>
        <taxon>Klebsiella</taxon>
        <taxon>Klebsiella pneumoniae complex</taxon>
    </lineage>
</organism>